<protein>
    <submittedName>
        <fullName evidence="1">Uncharacterized protein</fullName>
    </submittedName>
</protein>
<accession>A0A0D2H3R6</accession>
<dbReference type="AlphaFoldDB" id="A0A0D2H3R6"/>
<organism evidence="1 2">
    <name type="scientific">Fonsecaea multimorphosa CBS 102226</name>
    <dbReference type="NCBI Taxonomy" id="1442371"/>
    <lineage>
        <taxon>Eukaryota</taxon>
        <taxon>Fungi</taxon>
        <taxon>Dikarya</taxon>
        <taxon>Ascomycota</taxon>
        <taxon>Pezizomycotina</taxon>
        <taxon>Eurotiomycetes</taxon>
        <taxon>Chaetothyriomycetidae</taxon>
        <taxon>Chaetothyriales</taxon>
        <taxon>Herpotrichiellaceae</taxon>
        <taxon>Fonsecaea</taxon>
    </lineage>
</organism>
<dbReference type="RefSeq" id="XP_016630603.1">
    <property type="nucleotide sequence ID" value="XM_016778243.1"/>
</dbReference>
<dbReference type="Proteomes" id="UP000053411">
    <property type="component" value="Unassembled WGS sequence"/>
</dbReference>
<name>A0A0D2H3R6_9EURO</name>
<dbReference type="OrthoDB" id="8117402at2759"/>
<reference evidence="1 2" key="1">
    <citation type="submission" date="2015-01" db="EMBL/GenBank/DDBJ databases">
        <title>The Genome Sequence of Fonsecaea multimorphosa CBS 102226.</title>
        <authorList>
            <consortium name="The Broad Institute Genomics Platform"/>
            <person name="Cuomo C."/>
            <person name="de Hoog S."/>
            <person name="Gorbushina A."/>
            <person name="Stielow B."/>
            <person name="Teixiera M."/>
            <person name="Abouelleil A."/>
            <person name="Chapman S.B."/>
            <person name="Priest M."/>
            <person name="Young S.K."/>
            <person name="Wortman J."/>
            <person name="Nusbaum C."/>
            <person name="Birren B."/>
        </authorList>
    </citation>
    <scope>NUCLEOTIDE SEQUENCE [LARGE SCALE GENOMIC DNA]</scope>
    <source>
        <strain evidence="1 2">CBS 102226</strain>
    </source>
</reference>
<proteinExistence type="predicted"/>
<sequence>MDSSPTSTRITGPSTSEVSKIQLYIEIVLVSGFTVKKQFELPQHAVERCIIHGRGPQYSIELTHRCVARSALYDELVVLLPYLVRKGESCWFHTLNKESNTTSNCLFDGVKLKMNVQESQCLSDFGICFPRAAFVEEREKFGSHHGSMPFEYPTIRTEGAWVHRHPSDSERLLVNREGYEVMYFCQPPQFQQEVTITKLRNVICSSLSINDPRRVILNAGPFYWDVDFQENGKDVQHTYFLDDIVVDGRHMRTVRGSALIYVLERSLINVDPS</sequence>
<evidence type="ECO:0000313" key="1">
    <source>
        <dbReference type="EMBL" id="KIX96480.1"/>
    </source>
</evidence>
<dbReference type="GeneID" id="27713492"/>
<dbReference type="EMBL" id="KN848077">
    <property type="protein sequence ID" value="KIX96480.1"/>
    <property type="molecule type" value="Genomic_DNA"/>
</dbReference>
<evidence type="ECO:0000313" key="2">
    <source>
        <dbReference type="Proteomes" id="UP000053411"/>
    </source>
</evidence>
<gene>
    <name evidence="1" type="ORF">Z520_07746</name>
</gene>
<keyword evidence="2" id="KW-1185">Reference proteome</keyword>
<dbReference type="VEuPathDB" id="FungiDB:Z520_07746"/>